<gene>
    <name evidence="4" type="ORF">Csp_A04970</name>
</gene>
<dbReference type="SMART" id="SM01008">
    <property type="entry name" value="Ald_Xan_dh_C"/>
    <property type="match status" value="1"/>
</dbReference>
<organism evidence="4">
    <name type="scientific">Curvibacter symbiont subsp. Hydra magnipapillata</name>
    <dbReference type="NCBI Taxonomy" id="667019"/>
    <lineage>
        <taxon>Bacteria</taxon>
        <taxon>Pseudomonadati</taxon>
        <taxon>Pseudomonadota</taxon>
        <taxon>Betaproteobacteria</taxon>
        <taxon>Burkholderiales</taxon>
        <taxon>Comamonadaceae</taxon>
        <taxon>Curvibacter</taxon>
    </lineage>
</organism>
<proteinExistence type="predicted"/>
<reference evidence="4" key="1">
    <citation type="journal article" date="2010" name="Nature">
        <title>The dynamic genome of Hydra.</title>
        <authorList>
            <person name="Chapman J.A."/>
            <person name="Kirkness E.F."/>
            <person name="Simakov O."/>
            <person name="Hampson S.E."/>
            <person name="Mitros T."/>
            <person name="Weinmaier T."/>
            <person name="Rattei T."/>
            <person name="Balasubramanian P.G."/>
            <person name="Borman J."/>
            <person name="Busam D."/>
            <person name="Disbennett K."/>
            <person name="Pfannkoch C."/>
            <person name="Sumin N."/>
            <person name="Sutton G."/>
            <person name="Viswanathan L."/>
            <person name="Walenz B."/>
            <person name="Goodstein D.M."/>
            <person name="Hellsten U."/>
            <person name="Kawashima T."/>
            <person name="Prochnik S.E."/>
            <person name="Putnam N.H."/>
            <person name="Shu S."/>
            <person name="Blumberg B."/>
            <person name="Dana C.E."/>
            <person name="Gee L."/>
            <person name="Kibler D.F."/>
            <person name="Law L."/>
            <person name="Lindgens D."/>
            <person name="Martinez D.E."/>
            <person name="Peng J."/>
            <person name="Wigge P.A."/>
            <person name="Bertulat B."/>
            <person name="Guder C."/>
            <person name="Nakamura Y."/>
            <person name="Ozbek S."/>
            <person name="Watanabe H."/>
            <person name="Khalturin K."/>
            <person name="Hemmrich G."/>
            <person name="Franke A."/>
            <person name="Augustin R."/>
            <person name="Fraune S."/>
            <person name="Hayakawa E."/>
            <person name="Hayakawa S."/>
            <person name="Hirose M."/>
            <person name="Hwang J."/>
            <person name="Ikeo K."/>
            <person name="Nishimiya-Fujisawa C."/>
            <person name="Ogura A."/>
            <person name="Takahashi T."/>
            <person name="Steinmetz P.R."/>
            <person name="Zhang X."/>
            <person name="Aufschnaiter R."/>
            <person name="Eder M.K."/>
            <person name="Gorny A.K."/>
            <person name="Salvenmoser W."/>
            <person name="Heimberg A.M."/>
            <person name="Wheeler B.M."/>
            <person name="Peterson K.J."/>
            <person name="Boettger A."/>
            <person name="Tischler P."/>
            <person name="Wolf A."/>
            <person name="Gojobori T."/>
            <person name="Remington K.A."/>
            <person name="Strausberg R.L."/>
            <person name="Venter J."/>
            <person name="Technau U."/>
            <person name="Hobmayer B."/>
            <person name="Bosch T.C."/>
            <person name="Holstein T.W."/>
            <person name="Fujisawa T."/>
            <person name="Bode H.R."/>
            <person name="David C.N."/>
            <person name="Rokhsar D.S."/>
            <person name="Steele R.E."/>
        </authorList>
    </citation>
    <scope>NUCLEOTIDE SEQUENCE</scope>
</reference>
<dbReference type="PANTHER" id="PTHR11908">
    <property type="entry name" value="XANTHINE DEHYDROGENASE"/>
    <property type="match status" value="1"/>
</dbReference>
<dbReference type="GO" id="GO:0005506">
    <property type="term" value="F:iron ion binding"/>
    <property type="evidence" value="ECO:0007669"/>
    <property type="project" value="InterPro"/>
</dbReference>
<keyword evidence="2 4" id="KW-0560">Oxidoreductase</keyword>
<dbReference type="Pfam" id="PF20256">
    <property type="entry name" value="MoCoBD_2"/>
    <property type="match status" value="1"/>
</dbReference>
<dbReference type="InterPro" id="IPR000674">
    <property type="entry name" value="Ald_Oxase/Xan_DH_a/b"/>
</dbReference>
<evidence type="ECO:0000256" key="1">
    <source>
        <dbReference type="ARBA" id="ARBA00022505"/>
    </source>
</evidence>
<dbReference type="EMBL" id="FN543104">
    <property type="protein sequence ID" value="CBA27976.1"/>
    <property type="molecule type" value="Genomic_DNA"/>
</dbReference>
<keyword evidence="1" id="KW-0500">Molybdenum</keyword>
<dbReference type="SUPFAM" id="SSF54665">
    <property type="entry name" value="CO dehydrogenase molybdoprotein N-domain-like"/>
    <property type="match status" value="1"/>
</dbReference>
<dbReference type="InterPro" id="IPR016208">
    <property type="entry name" value="Ald_Oxase/xanthine_DH-like"/>
</dbReference>
<dbReference type="PANTHER" id="PTHR11908:SF132">
    <property type="entry name" value="ALDEHYDE OXIDASE 1-RELATED"/>
    <property type="match status" value="1"/>
</dbReference>
<dbReference type="Gene3D" id="3.90.1170.50">
    <property type="entry name" value="Aldehyde oxidase/xanthine dehydrogenase, a/b hammerhead"/>
    <property type="match status" value="1"/>
</dbReference>
<dbReference type="Pfam" id="PF01315">
    <property type="entry name" value="Ald_Xan_dh_C"/>
    <property type="match status" value="1"/>
</dbReference>
<dbReference type="InterPro" id="IPR037165">
    <property type="entry name" value="AldOxase/xan_DH_Mopterin-bd_sf"/>
</dbReference>
<evidence type="ECO:0000256" key="2">
    <source>
        <dbReference type="ARBA" id="ARBA00023002"/>
    </source>
</evidence>
<dbReference type="InterPro" id="IPR036856">
    <property type="entry name" value="Ald_Oxase/Xan_DH_a/b_sf"/>
</dbReference>
<dbReference type="Pfam" id="PF02738">
    <property type="entry name" value="MoCoBD_1"/>
    <property type="match status" value="1"/>
</dbReference>
<dbReference type="SUPFAM" id="SSF56003">
    <property type="entry name" value="Molybdenum cofactor-binding domain"/>
    <property type="match status" value="1"/>
</dbReference>
<evidence type="ECO:0000313" key="4">
    <source>
        <dbReference type="EMBL" id="CBA27976.1"/>
    </source>
</evidence>
<dbReference type="GO" id="GO:0016491">
    <property type="term" value="F:oxidoreductase activity"/>
    <property type="evidence" value="ECO:0007669"/>
    <property type="project" value="UniProtKB-KW"/>
</dbReference>
<dbReference type="InterPro" id="IPR046867">
    <property type="entry name" value="AldOxase/xan_DH_MoCoBD2"/>
</dbReference>
<dbReference type="InterPro" id="IPR008274">
    <property type="entry name" value="AldOxase/xan_DH_MoCoBD1"/>
</dbReference>
<protein>
    <recommendedName>
        <fullName evidence="3">Aldehyde oxidase/xanthine dehydrogenase a/b hammerhead domain-containing protein</fullName>
    </recommendedName>
</protein>
<sequence length="838" mass="90398">MHPPPQGIGRRNPRAAGRQHLPLHRLPEHRQSRAAGSSCHGQHLRSLTMGASDFSKLPHIGESVRRKEDYRFLTGAGQYTDDITMERQTYAVFVRSPHAHANINSIDVAAAKAMPGVVEVFIGKDLEGKMGGLPCGWLITDVDGQPMKEPPHPVLALGKARHVGDQVAMVIAETLEQAKNAAEAVVVDYDPLPAVVDVRDAATGPQLHEQAPNNHCYKWGLGDKAAVDAAFATAAHITKLDLTNNRLVPNAMEPRAAIGSYNRATEEYVLHVANQNPHVERLLMTAFVLGLPEHKVRVIAPDVGGGFGSKIYLYAEDVALTWASKQINRSIKWTCERSESFLTDAHGRDHVSHAEMAMDKDGKFLAMRVHTDANLGAYLSTFSTAVPTILYATLLAGQYTCPLIHVEVDAWFTNTAPVDAYRGAGRPEATYLLERLVTRCGWELGLSQEEIRKRNFINSWPYQTPVALTYDAGDYLGCMTKAQALGDTAGFEARKAASKAKGMLRGIGYSSYIEACGLAPSNIAGALGARAGLFECGEVRVHPTGSVTVFTGSHSHGQGHETTFAQVVAARLGIAVDAVDIVHGDTGRVPFGMGTYGSRSISVGGAAIMKALDKIETKAKKIAAHLMEASDADVEFANGEFTVKGTDKKVTFGQVALTAYVPHNYPLDKLEPGLNETAFYDPTNFTFPSGTYICEVEIDPMTGKTRVDKFTAVDDFGTIINPMIVEGQVHGGLVQGIGQALLENCVYDKETGQLLTGSFMDYTMPRADDFPEFKIDNICTPCTHNPLGTKGCGEAGAIGSPPAVINAVLDALREVGVKDFDMPASPHRVWEAIQSAKA</sequence>
<dbReference type="AlphaFoldDB" id="C9Y8P6"/>
<feature type="domain" description="Aldehyde oxidase/xanthine dehydrogenase a/b hammerhead" evidence="3">
    <location>
        <begin position="74"/>
        <end position="193"/>
    </location>
</feature>
<accession>C9Y8P6</accession>
<evidence type="ECO:0000259" key="3">
    <source>
        <dbReference type="SMART" id="SM01008"/>
    </source>
</evidence>
<dbReference type="Gene3D" id="3.30.365.10">
    <property type="entry name" value="Aldehyde oxidase/xanthine dehydrogenase, molybdopterin binding domain"/>
    <property type="match status" value="4"/>
</dbReference>
<name>C9Y8P6_CURXX</name>